<keyword evidence="2" id="KW-1185">Reference proteome</keyword>
<gene>
    <name evidence="1" type="ORF">WN48_10686</name>
</gene>
<evidence type="ECO:0000313" key="2">
    <source>
        <dbReference type="Proteomes" id="UP000250275"/>
    </source>
</evidence>
<name>A0A310SDS6_9HYME</name>
<dbReference type="Proteomes" id="UP000250275">
    <property type="component" value="Unassembled WGS sequence"/>
</dbReference>
<evidence type="ECO:0000313" key="1">
    <source>
        <dbReference type="EMBL" id="OAD58600.1"/>
    </source>
</evidence>
<proteinExistence type="predicted"/>
<accession>A0A310SDS6</accession>
<dbReference type="AlphaFoldDB" id="A0A310SDS6"/>
<protein>
    <submittedName>
        <fullName evidence="1">Uncharacterized protein</fullName>
    </submittedName>
</protein>
<dbReference type="EMBL" id="KQ760945">
    <property type="protein sequence ID" value="OAD58600.1"/>
    <property type="molecule type" value="Genomic_DNA"/>
</dbReference>
<organism evidence="1 2">
    <name type="scientific">Eufriesea mexicana</name>
    <dbReference type="NCBI Taxonomy" id="516756"/>
    <lineage>
        <taxon>Eukaryota</taxon>
        <taxon>Metazoa</taxon>
        <taxon>Ecdysozoa</taxon>
        <taxon>Arthropoda</taxon>
        <taxon>Hexapoda</taxon>
        <taxon>Insecta</taxon>
        <taxon>Pterygota</taxon>
        <taxon>Neoptera</taxon>
        <taxon>Endopterygota</taxon>
        <taxon>Hymenoptera</taxon>
        <taxon>Apocrita</taxon>
        <taxon>Aculeata</taxon>
        <taxon>Apoidea</taxon>
        <taxon>Anthophila</taxon>
        <taxon>Apidae</taxon>
        <taxon>Eufriesea</taxon>
    </lineage>
</organism>
<reference evidence="1 2" key="1">
    <citation type="submission" date="2015-07" db="EMBL/GenBank/DDBJ databases">
        <title>The genome of Eufriesea mexicana.</title>
        <authorList>
            <person name="Pan H."/>
            <person name="Kapheim K."/>
        </authorList>
    </citation>
    <scope>NUCLEOTIDE SEQUENCE [LARGE SCALE GENOMIC DNA]</scope>
    <source>
        <strain evidence="1">0111107269</strain>
        <tissue evidence="1">Whole body</tissue>
    </source>
</reference>
<sequence length="70" mass="7945">MDVTSYALLRLFNGRNIVSNESKSFLCVCRCVCSFRDRSAFDRSRSNGRSIVRVVRAVSYSTKGSTKEEK</sequence>